<evidence type="ECO:0000256" key="2">
    <source>
        <dbReference type="ARBA" id="ARBA00022491"/>
    </source>
</evidence>
<feature type="compositionally biased region" description="Polar residues" evidence="6">
    <location>
        <begin position="723"/>
        <end position="734"/>
    </location>
</feature>
<feature type="compositionally biased region" description="Acidic residues" evidence="6">
    <location>
        <begin position="37"/>
        <end position="50"/>
    </location>
</feature>
<keyword evidence="5" id="KW-0539">Nucleus</keyword>
<feature type="compositionally biased region" description="Low complexity" evidence="6">
    <location>
        <begin position="1160"/>
        <end position="1172"/>
    </location>
</feature>
<evidence type="ECO:0000256" key="6">
    <source>
        <dbReference type="SAM" id="MobiDB-lite"/>
    </source>
</evidence>
<organism evidence="7 8">
    <name type="scientific">Collybia nuda</name>
    <dbReference type="NCBI Taxonomy" id="64659"/>
    <lineage>
        <taxon>Eukaryota</taxon>
        <taxon>Fungi</taxon>
        <taxon>Dikarya</taxon>
        <taxon>Basidiomycota</taxon>
        <taxon>Agaricomycotina</taxon>
        <taxon>Agaricomycetes</taxon>
        <taxon>Agaricomycetidae</taxon>
        <taxon>Agaricales</taxon>
        <taxon>Tricholomatineae</taxon>
        <taxon>Clitocybaceae</taxon>
        <taxon>Collybia</taxon>
    </lineage>
</organism>
<feature type="compositionally biased region" description="Basic and acidic residues" evidence="6">
    <location>
        <begin position="51"/>
        <end position="61"/>
    </location>
</feature>
<feature type="compositionally biased region" description="Basic residues" evidence="6">
    <location>
        <begin position="65"/>
        <end position="85"/>
    </location>
</feature>
<feature type="compositionally biased region" description="Acidic residues" evidence="6">
    <location>
        <begin position="204"/>
        <end position="216"/>
    </location>
</feature>
<protein>
    <submittedName>
        <fullName evidence="7">Sds3-like-domain-containing protein</fullName>
    </submittedName>
</protein>
<proteinExistence type="predicted"/>
<feature type="compositionally biased region" description="Pro residues" evidence="6">
    <location>
        <begin position="1101"/>
        <end position="1112"/>
    </location>
</feature>
<evidence type="ECO:0000313" key="8">
    <source>
        <dbReference type="Proteomes" id="UP000807353"/>
    </source>
</evidence>
<comment type="subcellular location">
    <subcellularLocation>
        <location evidence="1">Nucleus</location>
    </subcellularLocation>
</comment>
<dbReference type="OrthoDB" id="20886at2759"/>
<feature type="compositionally biased region" description="Acidic residues" evidence="6">
    <location>
        <begin position="121"/>
        <end position="135"/>
    </location>
</feature>
<feature type="compositionally biased region" description="Basic residues" evidence="6">
    <location>
        <begin position="892"/>
        <end position="910"/>
    </location>
</feature>
<feature type="compositionally biased region" description="Acidic residues" evidence="6">
    <location>
        <begin position="254"/>
        <end position="266"/>
    </location>
</feature>
<evidence type="ECO:0000256" key="3">
    <source>
        <dbReference type="ARBA" id="ARBA00023015"/>
    </source>
</evidence>
<feature type="region of interest" description="Disordered" evidence="6">
    <location>
        <begin position="1"/>
        <end position="286"/>
    </location>
</feature>
<gene>
    <name evidence="7" type="ORF">BDZ94DRAFT_1308965</name>
</gene>
<dbReference type="GO" id="GO:0005654">
    <property type="term" value="C:nucleoplasm"/>
    <property type="evidence" value="ECO:0007669"/>
    <property type="project" value="UniProtKB-ARBA"/>
</dbReference>
<feature type="compositionally biased region" description="Polar residues" evidence="6">
    <location>
        <begin position="952"/>
        <end position="965"/>
    </location>
</feature>
<feature type="compositionally biased region" description="Basic and acidic residues" evidence="6">
    <location>
        <begin position="969"/>
        <end position="984"/>
    </location>
</feature>
<evidence type="ECO:0000256" key="4">
    <source>
        <dbReference type="ARBA" id="ARBA00023163"/>
    </source>
</evidence>
<feature type="compositionally biased region" description="Basic and acidic residues" evidence="6">
    <location>
        <begin position="1243"/>
        <end position="1253"/>
    </location>
</feature>
<feature type="region of interest" description="Disordered" evidence="6">
    <location>
        <begin position="666"/>
        <end position="1001"/>
    </location>
</feature>
<sequence>MAGSTISLDSLSSPSPSPSPPPEPNKPTEPTSAGLDSDSELSELTEEEQEAEKRDESKDPGIRGTRNHAARRGRRPSRRGGRRKTSSMVPAPMWGWAEAKSSNVVEEEEEEEMAGPPKAMEEEEDEEADDDEDDSLSVPPPLPIGKSLNGDQPEEEEEPSDHFTVNAGEDEESMSGDDSVTYRATRSTRRSARNPGPPSRVLGDDAEISSSEDEAELSIKKADDPDEGTDVEDADDDEGGFETGPAPNGVDIQSDNENETESDEDDPKEKPVGDDMPVPPVSPVKPTSLAQLTAAFMDVDVDVTAPPPQDIAPLAAAAAASSIMAGSTVIRPPSPTPSSSASVSRVSSRSPSPVPSIKGPGRDDVIEETTTHIKHSQIKDSDTSNHSTKGALLTLDMDVEIPEAEFDNNQERSADEADVDDVNMDDDLEVELDSDLQPAHRAQALDSLALIEIKFADLRERVYLEKMENLAWEETLVGEGLHPELIHLHRELSQRRDKRLELASHKRCFETENVAKRRRSDEEATWSWWMFSRDELQTDMISETNRKRRRLERERRVIERPQPARRLPSILQDIPPPPSLRSVVKAFPFGNRRRNKRDSIFNSHQLIYPELSTLSPVDITNDLDFLFQTRDRRPPYDLHRGIGINMNMSLGAPPPSTHGYDQYNDEILPPSFGSGGHRIHPPPFQHHLHGPPPLQPGAPGSGFPSYNSSGRASQQLHPPPPTQNHVHQHGQSPFHNDLDIGIITGPGQILPHHPYFGSQGGSSSGYAGGQQPIRRTPSPINGLPNGVGSKPNGSWMGTGMGMGGIYPGPAKTGSEWHRDGHRNEQEDEDRERALRDKRERERERDRDREHREGLERERRDVQHMQQISQQHRHPPPHSHSVPPGQSHQHITGPHHHHRPHHHHVVHHHHSPPQPGSSSGHAPSPLPPSNSGRSPHSSREYESGRSHTHINHNQHPTEIINLSSTKSSHRKDELTSSAEYRDARNKHGGRPASGPIIDDRDRPLAMPFVMPSTHSIQHTSVPPSVNVPHNGTSSPHGSWNPSDDSSFRLPPSSSVPTPSGYIGAHESHSSPGHFYNSSSSSHLGRGPPPSQPSRQNSLGLSPPRPRPLPPPSPSSSSSAYPNNANPSRSPTRFGPPPSLAPSRSPVVMKMRPTSPLANKMLSGPLPSGPPAASTFSPQLSGPGRTLTPTGLPSPADIKNGVGSSVPSTYPVSSRTASPLMPFPSPSSHSGLSSRTLLNSTNGPGDRDRERERHGSPRLGVLPPPPPSKMSLPQMVDGH</sequence>
<evidence type="ECO:0000256" key="5">
    <source>
        <dbReference type="ARBA" id="ARBA00023242"/>
    </source>
</evidence>
<accession>A0A9P5Y6Q8</accession>
<feature type="compositionally biased region" description="Acidic residues" evidence="6">
    <location>
        <begin position="224"/>
        <end position="240"/>
    </location>
</feature>
<feature type="compositionally biased region" description="Low complexity" evidence="6">
    <location>
        <begin position="878"/>
        <end position="891"/>
    </location>
</feature>
<keyword evidence="3" id="KW-0805">Transcription regulation</keyword>
<dbReference type="EMBL" id="MU150264">
    <property type="protein sequence ID" value="KAF9463230.1"/>
    <property type="molecule type" value="Genomic_DNA"/>
</dbReference>
<dbReference type="Pfam" id="PF08598">
    <property type="entry name" value="Sds3"/>
    <property type="match status" value="1"/>
</dbReference>
<feature type="compositionally biased region" description="Gly residues" evidence="6">
    <location>
        <begin position="758"/>
        <end position="768"/>
    </location>
</feature>
<dbReference type="AlphaFoldDB" id="A0A9P5Y6Q8"/>
<feature type="region of interest" description="Disordered" evidence="6">
    <location>
        <begin position="1013"/>
        <end position="1277"/>
    </location>
</feature>
<keyword evidence="2" id="KW-0678">Repressor</keyword>
<feature type="compositionally biased region" description="Gly residues" evidence="6">
    <location>
        <begin position="796"/>
        <end position="806"/>
    </location>
</feature>
<feature type="compositionally biased region" description="Polar residues" evidence="6">
    <location>
        <begin position="1200"/>
        <end position="1215"/>
    </location>
</feature>
<feature type="compositionally biased region" description="Polar residues" evidence="6">
    <location>
        <begin position="1013"/>
        <end position="1043"/>
    </location>
</feature>
<feature type="compositionally biased region" description="Basic and acidic residues" evidence="6">
    <location>
        <begin position="814"/>
        <end position="862"/>
    </location>
</feature>
<evidence type="ECO:0000256" key="1">
    <source>
        <dbReference type="ARBA" id="ARBA00004123"/>
    </source>
</evidence>
<dbReference type="InterPro" id="IPR013907">
    <property type="entry name" value="Sds3"/>
</dbReference>
<keyword evidence="8" id="KW-1185">Reference proteome</keyword>
<dbReference type="SMART" id="SM01401">
    <property type="entry name" value="Sds3"/>
    <property type="match status" value="1"/>
</dbReference>
<comment type="caution">
    <text evidence="7">The sequence shown here is derived from an EMBL/GenBank/DDBJ whole genome shotgun (WGS) entry which is preliminary data.</text>
</comment>
<feature type="compositionally biased region" description="Low complexity" evidence="6">
    <location>
        <begin position="1113"/>
        <end position="1129"/>
    </location>
</feature>
<dbReference type="PANTHER" id="PTHR21964">
    <property type="entry name" value="BREAST CANCER METASTASIS-SUPPRESSOR 1"/>
    <property type="match status" value="1"/>
</dbReference>
<feature type="compositionally biased region" description="Low complexity" evidence="6">
    <location>
        <begin position="1"/>
        <end position="14"/>
    </location>
</feature>
<keyword evidence="4" id="KW-0804">Transcription</keyword>
<reference evidence="7" key="1">
    <citation type="submission" date="2020-11" db="EMBL/GenBank/DDBJ databases">
        <authorList>
            <consortium name="DOE Joint Genome Institute"/>
            <person name="Ahrendt S."/>
            <person name="Riley R."/>
            <person name="Andreopoulos W."/>
            <person name="Labutti K."/>
            <person name="Pangilinan J."/>
            <person name="Ruiz-Duenas F.J."/>
            <person name="Barrasa J.M."/>
            <person name="Sanchez-Garcia M."/>
            <person name="Camarero S."/>
            <person name="Miyauchi S."/>
            <person name="Serrano A."/>
            <person name="Linde D."/>
            <person name="Babiker R."/>
            <person name="Drula E."/>
            <person name="Ayuso-Fernandez I."/>
            <person name="Pacheco R."/>
            <person name="Padilla G."/>
            <person name="Ferreira P."/>
            <person name="Barriuso J."/>
            <person name="Kellner H."/>
            <person name="Castanera R."/>
            <person name="Alfaro M."/>
            <person name="Ramirez L."/>
            <person name="Pisabarro A.G."/>
            <person name="Kuo A."/>
            <person name="Tritt A."/>
            <person name="Lipzen A."/>
            <person name="He G."/>
            <person name="Yan M."/>
            <person name="Ng V."/>
            <person name="Cullen D."/>
            <person name="Martin F."/>
            <person name="Rosso M.-N."/>
            <person name="Henrissat B."/>
            <person name="Hibbett D."/>
            <person name="Martinez A.T."/>
            <person name="Grigoriev I.V."/>
        </authorList>
    </citation>
    <scope>NUCLEOTIDE SEQUENCE</scope>
    <source>
        <strain evidence="7">CBS 247.69</strain>
    </source>
</reference>
<feature type="compositionally biased region" description="Pro residues" evidence="6">
    <location>
        <begin position="15"/>
        <end position="27"/>
    </location>
</feature>
<dbReference type="GO" id="GO:0010468">
    <property type="term" value="P:regulation of gene expression"/>
    <property type="evidence" value="ECO:0007669"/>
    <property type="project" value="UniProtKB-ARBA"/>
</dbReference>
<name>A0A9P5Y6Q8_9AGAR</name>
<feature type="region of interest" description="Disordered" evidence="6">
    <location>
        <begin position="318"/>
        <end position="363"/>
    </location>
</feature>
<feature type="compositionally biased region" description="Polar residues" evidence="6">
    <location>
        <begin position="704"/>
        <end position="716"/>
    </location>
</feature>
<dbReference type="Proteomes" id="UP000807353">
    <property type="component" value="Unassembled WGS sequence"/>
</dbReference>
<evidence type="ECO:0000313" key="7">
    <source>
        <dbReference type="EMBL" id="KAF9463230.1"/>
    </source>
</evidence>
<feature type="compositionally biased region" description="Low complexity" evidence="6">
    <location>
        <begin position="327"/>
        <end position="357"/>
    </location>
</feature>